<reference evidence="1 2" key="1">
    <citation type="submission" date="2019-12" db="EMBL/GenBank/DDBJ databases">
        <title>Isolation and characterization of three novel carbon monoxide-oxidizing members of Halobacteria from salione crusts and soils.</title>
        <authorList>
            <person name="Myers M.R."/>
            <person name="King G.M."/>
        </authorList>
    </citation>
    <scope>NUCLEOTIDE SEQUENCE [LARGE SCALE GENOMIC DNA]</scope>
    <source>
        <strain evidence="1 2">WSH3</strain>
    </source>
</reference>
<protein>
    <recommendedName>
        <fullName evidence="3">Beta-lactamase domain protein</fullName>
    </recommendedName>
</protein>
<dbReference type="Gene3D" id="3.60.15.10">
    <property type="entry name" value="Ribonuclease Z/Hydroxyacylglutathione hydrolase-like"/>
    <property type="match status" value="1"/>
</dbReference>
<dbReference type="InterPro" id="IPR036866">
    <property type="entry name" value="RibonucZ/Hydroxyglut_hydro"/>
</dbReference>
<dbReference type="Proteomes" id="UP000466535">
    <property type="component" value="Unassembled WGS sequence"/>
</dbReference>
<organism evidence="1 2">
    <name type="scientific">Halovenus carboxidivorans</name>
    <dbReference type="NCBI Taxonomy" id="2692199"/>
    <lineage>
        <taxon>Archaea</taxon>
        <taxon>Methanobacteriati</taxon>
        <taxon>Methanobacteriota</taxon>
        <taxon>Stenosarchaea group</taxon>
        <taxon>Halobacteria</taxon>
        <taxon>Halobacteriales</taxon>
        <taxon>Haloarculaceae</taxon>
        <taxon>Halovenus</taxon>
    </lineage>
</organism>
<comment type="caution">
    <text evidence="1">The sequence shown here is derived from an EMBL/GenBank/DDBJ whole genome shotgun (WGS) entry which is preliminary data.</text>
</comment>
<accession>A0A6B0TAN8</accession>
<name>A0A6B0TAN8_9EURY</name>
<dbReference type="EMBL" id="WUUT01000005">
    <property type="protein sequence ID" value="MXR52462.1"/>
    <property type="molecule type" value="Genomic_DNA"/>
</dbReference>
<evidence type="ECO:0000313" key="1">
    <source>
        <dbReference type="EMBL" id="MXR52462.1"/>
    </source>
</evidence>
<dbReference type="SUPFAM" id="SSF56281">
    <property type="entry name" value="Metallo-hydrolase/oxidoreductase"/>
    <property type="match status" value="1"/>
</dbReference>
<proteinExistence type="predicted"/>
<gene>
    <name evidence="1" type="ORF">GRX03_12705</name>
</gene>
<evidence type="ECO:0000313" key="2">
    <source>
        <dbReference type="Proteomes" id="UP000466535"/>
    </source>
</evidence>
<evidence type="ECO:0008006" key="3">
    <source>
        <dbReference type="Google" id="ProtNLM"/>
    </source>
</evidence>
<keyword evidence="2" id="KW-1185">Reference proteome</keyword>
<sequence length="227" mass="25121">MSMKGSGKAVEWREIDRSEDGVGWIPYPDEAMQRACHAIRGDDGGVWLVDPIDVPDLDDLIAEFGDVSGVVILLDRHKRDCAKLANRHDVSVWVPSFMSGVANDLDAPVERFGNSLGESGFSLHKLVDNSFWQEGALYNEETGVLVVPESVGSTDYFRTEERQLGVHPMLRLFPPSRLSEFDPSRIRVGHGTGVSEGAPTILDDALSGSRARTPRLYFETFRDFVLG</sequence>
<dbReference type="OrthoDB" id="169463at2157"/>
<dbReference type="AlphaFoldDB" id="A0A6B0TAN8"/>
<dbReference type="RefSeq" id="WP_159764598.1">
    <property type="nucleotide sequence ID" value="NZ_WUUT01000005.1"/>
</dbReference>